<evidence type="ECO:0000313" key="4">
    <source>
        <dbReference type="EMBL" id="KAL3265415.1"/>
    </source>
</evidence>
<dbReference type="GO" id="GO:0005840">
    <property type="term" value="C:ribosome"/>
    <property type="evidence" value="ECO:0007669"/>
    <property type="project" value="UniProtKB-KW"/>
</dbReference>
<dbReference type="AlphaFoldDB" id="A0ABD2MGC1"/>
<accession>A0ABD2MGC1</accession>
<dbReference type="SMART" id="SM01403">
    <property type="entry name" value="Ribosomal_S10"/>
    <property type="match status" value="1"/>
</dbReference>
<dbReference type="InterPro" id="IPR027486">
    <property type="entry name" value="Ribosomal_uS10_dom"/>
</dbReference>
<keyword evidence="5" id="KW-1185">Reference proteome</keyword>
<dbReference type="GO" id="GO:1990904">
    <property type="term" value="C:ribonucleoprotein complex"/>
    <property type="evidence" value="ECO:0007669"/>
    <property type="project" value="UniProtKB-KW"/>
</dbReference>
<name>A0ABD2MGC1_9CUCU</name>
<evidence type="ECO:0000313" key="5">
    <source>
        <dbReference type="Proteomes" id="UP001516400"/>
    </source>
</evidence>
<evidence type="ECO:0000259" key="3">
    <source>
        <dbReference type="SMART" id="SM01403"/>
    </source>
</evidence>
<dbReference type="Proteomes" id="UP001516400">
    <property type="component" value="Unassembled WGS sequence"/>
</dbReference>
<dbReference type="EMBL" id="JABFTP020000001">
    <property type="protein sequence ID" value="KAL3265415.1"/>
    <property type="molecule type" value="Genomic_DNA"/>
</dbReference>
<dbReference type="PANTHER" id="PTHR13473">
    <property type="entry name" value="MITOCHONDRIAL RIBOSOMAL PROTEIN L48"/>
    <property type="match status" value="1"/>
</dbReference>
<comment type="caution">
    <text evidence="4">The sequence shown here is derived from an EMBL/GenBank/DDBJ whole genome shotgun (WGS) entry which is preliminary data.</text>
</comment>
<dbReference type="SUPFAM" id="SSF54999">
    <property type="entry name" value="Ribosomal protein S10"/>
    <property type="match status" value="1"/>
</dbReference>
<protein>
    <recommendedName>
        <fullName evidence="3">Small ribosomal subunit protein uS10 domain-containing protein</fullName>
    </recommendedName>
</protein>
<gene>
    <name evidence="4" type="ORF">HHI36_009619</name>
</gene>
<organism evidence="4 5">
    <name type="scientific">Cryptolaemus montrouzieri</name>
    <dbReference type="NCBI Taxonomy" id="559131"/>
    <lineage>
        <taxon>Eukaryota</taxon>
        <taxon>Metazoa</taxon>
        <taxon>Ecdysozoa</taxon>
        <taxon>Arthropoda</taxon>
        <taxon>Hexapoda</taxon>
        <taxon>Insecta</taxon>
        <taxon>Pterygota</taxon>
        <taxon>Neoptera</taxon>
        <taxon>Endopterygota</taxon>
        <taxon>Coleoptera</taxon>
        <taxon>Polyphaga</taxon>
        <taxon>Cucujiformia</taxon>
        <taxon>Coccinelloidea</taxon>
        <taxon>Coccinellidae</taxon>
        <taxon>Scymninae</taxon>
        <taxon>Scymnini</taxon>
        <taxon>Cryptolaemus</taxon>
    </lineage>
</organism>
<sequence>MLSKAKSFPILANRVFNILNARKFSSDLHEPDYLKEMEPKIPIYNTLNIQIRGYDYPILENYQKFIHRIAKNMDVEVEDAWAIPPQVLQVSTFKPQSDIVNNQYNLNIYERTVQINDCSSLELPMLIRAIEASQPMGVTVNIIPHEPYHEEARYIPDNELKQLKQELDDMGGPLKKK</sequence>
<evidence type="ECO:0000256" key="1">
    <source>
        <dbReference type="ARBA" id="ARBA00022980"/>
    </source>
</evidence>
<dbReference type="PANTHER" id="PTHR13473:SF0">
    <property type="entry name" value="LARGE RIBOSOMAL SUBUNIT PROTEIN ML48"/>
    <property type="match status" value="1"/>
</dbReference>
<dbReference type="InterPro" id="IPR036838">
    <property type="entry name" value="Ribosomal_uS10_dom_sf"/>
</dbReference>
<dbReference type="Gene3D" id="3.30.70.600">
    <property type="entry name" value="Ribosomal protein S10 domain"/>
    <property type="match status" value="1"/>
</dbReference>
<keyword evidence="2" id="KW-0687">Ribonucleoprotein</keyword>
<reference evidence="4 5" key="1">
    <citation type="journal article" date="2021" name="BMC Biol.">
        <title>Horizontally acquired antibacterial genes associated with adaptive radiation of ladybird beetles.</title>
        <authorList>
            <person name="Li H.S."/>
            <person name="Tang X.F."/>
            <person name="Huang Y.H."/>
            <person name="Xu Z.Y."/>
            <person name="Chen M.L."/>
            <person name="Du X.Y."/>
            <person name="Qiu B.Y."/>
            <person name="Chen P.T."/>
            <person name="Zhang W."/>
            <person name="Slipinski A."/>
            <person name="Escalona H.E."/>
            <person name="Waterhouse R.M."/>
            <person name="Zwick A."/>
            <person name="Pang H."/>
        </authorList>
    </citation>
    <scope>NUCLEOTIDE SEQUENCE [LARGE SCALE GENOMIC DNA]</scope>
    <source>
        <strain evidence="4">SYSU2018</strain>
    </source>
</reference>
<proteinExistence type="predicted"/>
<dbReference type="Pfam" id="PF00338">
    <property type="entry name" value="Ribosomal_S10"/>
    <property type="match status" value="1"/>
</dbReference>
<keyword evidence="1" id="KW-0689">Ribosomal protein</keyword>
<feature type="domain" description="Small ribosomal subunit protein uS10" evidence="3">
    <location>
        <begin position="48"/>
        <end position="143"/>
    </location>
</feature>
<dbReference type="InterPro" id="IPR027487">
    <property type="entry name" value="Ribosomal_mL48"/>
</dbReference>
<evidence type="ECO:0000256" key="2">
    <source>
        <dbReference type="ARBA" id="ARBA00023274"/>
    </source>
</evidence>